<evidence type="ECO:0000259" key="5">
    <source>
        <dbReference type="PROSITE" id="PS51464"/>
    </source>
</evidence>
<dbReference type="GO" id="GO:0003677">
    <property type="term" value="F:DNA binding"/>
    <property type="evidence" value="ECO:0007669"/>
    <property type="project" value="UniProtKB-KW"/>
</dbReference>
<evidence type="ECO:0000256" key="2">
    <source>
        <dbReference type="ARBA" id="ARBA00023125"/>
    </source>
</evidence>
<dbReference type="Pfam" id="PF01380">
    <property type="entry name" value="SIS"/>
    <property type="match status" value="1"/>
</dbReference>
<dbReference type="EMBL" id="DXBJ01000058">
    <property type="protein sequence ID" value="HIZ58543.1"/>
    <property type="molecule type" value="Genomic_DNA"/>
</dbReference>
<comment type="caution">
    <text evidence="6">The sequence shown here is derived from an EMBL/GenBank/DDBJ whole genome shotgun (WGS) entry which is preliminary data.</text>
</comment>
<dbReference type="PANTHER" id="PTHR30514:SF10">
    <property type="entry name" value="MURR_RPIR FAMILY TRANSCRIPTIONAL REGULATOR"/>
    <property type="match status" value="1"/>
</dbReference>
<evidence type="ECO:0000313" key="7">
    <source>
        <dbReference type="Proteomes" id="UP000824065"/>
    </source>
</evidence>
<reference evidence="6" key="2">
    <citation type="submission" date="2021-04" db="EMBL/GenBank/DDBJ databases">
        <authorList>
            <person name="Gilroy R."/>
        </authorList>
    </citation>
    <scope>NUCLEOTIDE SEQUENCE</scope>
    <source>
        <strain evidence="6">ChiBcec16-3735</strain>
    </source>
</reference>
<dbReference type="InterPro" id="IPR046348">
    <property type="entry name" value="SIS_dom_sf"/>
</dbReference>
<keyword evidence="3" id="KW-0804">Transcription</keyword>
<evidence type="ECO:0000313" key="6">
    <source>
        <dbReference type="EMBL" id="HIZ58543.1"/>
    </source>
</evidence>
<dbReference type="InterPro" id="IPR001347">
    <property type="entry name" value="SIS_dom"/>
</dbReference>
<dbReference type="Proteomes" id="UP000824065">
    <property type="component" value="Unassembled WGS sequence"/>
</dbReference>
<dbReference type="GO" id="GO:0003700">
    <property type="term" value="F:DNA-binding transcription factor activity"/>
    <property type="evidence" value="ECO:0007669"/>
    <property type="project" value="InterPro"/>
</dbReference>
<gene>
    <name evidence="6" type="ORF">H9725_08195</name>
</gene>
<dbReference type="AlphaFoldDB" id="A0A9D2JNI5"/>
<keyword evidence="1" id="KW-0805">Transcription regulation</keyword>
<evidence type="ECO:0000256" key="1">
    <source>
        <dbReference type="ARBA" id="ARBA00023015"/>
    </source>
</evidence>
<keyword evidence="2" id="KW-0238">DNA-binding</keyword>
<accession>A0A9D2JNI5</accession>
<feature type="domain" description="SIS" evidence="5">
    <location>
        <begin position="124"/>
        <end position="265"/>
    </location>
</feature>
<evidence type="ECO:0000259" key="4">
    <source>
        <dbReference type="PROSITE" id="PS51071"/>
    </source>
</evidence>
<dbReference type="InterPro" id="IPR036388">
    <property type="entry name" value="WH-like_DNA-bd_sf"/>
</dbReference>
<dbReference type="InterPro" id="IPR000281">
    <property type="entry name" value="HTH_RpiR"/>
</dbReference>
<dbReference type="Gene3D" id="3.40.50.10490">
    <property type="entry name" value="Glucose-6-phosphate isomerase like protein, domain 1"/>
    <property type="match status" value="1"/>
</dbReference>
<dbReference type="InterPro" id="IPR047640">
    <property type="entry name" value="RpiR-like"/>
</dbReference>
<dbReference type="SUPFAM" id="SSF46689">
    <property type="entry name" value="Homeodomain-like"/>
    <property type="match status" value="1"/>
</dbReference>
<dbReference type="CDD" id="cd05013">
    <property type="entry name" value="SIS_RpiR"/>
    <property type="match status" value="1"/>
</dbReference>
<dbReference type="InterPro" id="IPR009057">
    <property type="entry name" value="Homeodomain-like_sf"/>
</dbReference>
<dbReference type="SUPFAM" id="SSF53697">
    <property type="entry name" value="SIS domain"/>
    <property type="match status" value="1"/>
</dbReference>
<dbReference type="Pfam" id="PF01418">
    <property type="entry name" value="HTH_6"/>
    <property type="match status" value="1"/>
</dbReference>
<reference evidence="6" key="1">
    <citation type="journal article" date="2021" name="PeerJ">
        <title>Extensive microbial diversity within the chicken gut microbiome revealed by metagenomics and culture.</title>
        <authorList>
            <person name="Gilroy R."/>
            <person name="Ravi A."/>
            <person name="Getino M."/>
            <person name="Pursley I."/>
            <person name="Horton D.L."/>
            <person name="Alikhan N.F."/>
            <person name="Baker D."/>
            <person name="Gharbi K."/>
            <person name="Hall N."/>
            <person name="Watson M."/>
            <person name="Adriaenssens E.M."/>
            <person name="Foster-Nyarko E."/>
            <person name="Jarju S."/>
            <person name="Secka A."/>
            <person name="Antonio M."/>
            <person name="Oren A."/>
            <person name="Chaudhuri R.R."/>
            <person name="La Ragione R."/>
            <person name="Hildebrand F."/>
            <person name="Pallen M.J."/>
        </authorList>
    </citation>
    <scope>NUCLEOTIDE SEQUENCE</scope>
    <source>
        <strain evidence="6">ChiBcec16-3735</strain>
    </source>
</reference>
<evidence type="ECO:0000256" key="3">
    <source>
        <dbReference type="ARBA" id="ARBA00023163"/>
    </source>
</evidence>
<feature type="domain" description="HTH rpiR-type" evidence="4">
    <location>
        <begin position="1"/>
        <end position="76"/>
    </location>
</feature>
<dbReference type="GO" id="GO:1901135">
    <property type="term" value="P:carbohydrate derivative metabolic process"/>
    <property type="evidence" value="ECO:0007669"/>
    <property type="project" value="InterPro"/>
</dbReference>
<dbReference type="PANTHER" id="PTHR30514">
    <property type="entry name" value="GLUCOKINASE"/>
    <property type="match status" value="1"/>
</dbReference>
<organism evidence="6 7">
    <name type="scientific">Candidatus Faecalibacterium gallistercoris</name>
    <dbReference type="NCBI Taxonomy" id="2838579"/>
    <lineage>
        <taxon>Bacteria</taxon>
        <taxon>Bacillati</taxon>
        <taxon>Bacillota</taxon>
        <taxon>Clostridia</taxon>
        <taxon>Eubacteriales</taxon>
        <taxon>Oscillospiraceae</taxon>
        <taxon>Faecalibacterium</taxon>
    </lineage>
</organism>
<dbReference type="GO" id="GO:0097367">
    <property type="term" value="F:carbohydrate derivative binding"/>
    <property type="evidence" value="ECO:0007669"/>
    <property type="project" value="InterPro"/>
</dbReference>
<protein>
    <submittedName>
        <fullName evidence="6">MurR/RpiR family transcriptional regulator</fullName>
    </submittedName>
</protein>
<dbReference type="PROSITE" id="PS51071">
    <property type="entry name" value="HTH_RPIR"/>
    <property type="match status" value="1"/>
</dbReference>
<dbReference type="InterPro" id="IPR035472">
    <property type="entry name" value="RpiR-like_SIS"/>
</dbReference>
<proteinExistence type="predicted"/>
<dbReference type="PROSITE" id="PS51464">
    <property type="entry name" value="SIS"/>
    <property type="match status" value="1"/>
</dbReference>
<name>A0A9D2JNI5_9FIRM</name>
<dbReference type="Gene3D" id="1.10.10.10">
    <property type="entry name" value="Winged helix-like DNA-binding domain superfamily/Winged helix DNA-binding domain"/>
    <property type="match status" value="1"/>
</dbReference>
<sequence length="297" mass="32773">MDLNKRLREHTGLTPTDQCLRDYFLRYPERAARMNTRQLAEATFTSPSAVVRFCRKFGYQGLQDFKGAYFSAIPDAPAFDLPDGDFPFQADTPPDVLVRDLLKLEEGTLHRLASTLDPAAFDRAAAMLGGAGSIELCAAGSGLYLLEEFAFRLMKFGFRVNVISNSVNLSYIANQMDPTHCLLLLSYTGMNEAIGSAMRFARQHGTPVLLITGHADSPAARLSDCVLLLPLLESNDNKISTFSSTIAAKAMLDLLFARLFQNNYSANCDFVRRDAARLSVRRPVGFQDGINGTSHSR</sequence>